<accession>A0AC34PZ03</accession>
<evidence type="ECO:0000313" key="1">
    <source>
        <dbReference type="Proteomes" id="UP000887576"/>
    </source>
</evidence>
<reference evidence="2" key="1">
    <citation type="submission" date="2022-11" db="UniProtKB">
        <authorList>
            <consortium name="WormBaseParasite"/>
        </authorList>
    </citation>
    <scope>IDENTIFICATION</scope>
</reference>
<sequence>MLTFDPNERITINQALNHEYLADGQIRFHEEICTQCTWKNNQRIYCQYLEPSHPNPINPKWEQDISRYTMYNLRDNLYNYVVTRQPFCGRHIGLEDVGLNPSFMES</sequence>
<dbReference type="WBParaSite" id="JU765_v2.g11285.t1">
    <property type="protein sequence ID" value="JU765_v2.g11285.t1"/>
    <property type="gene ID" value="JU765_v2.g11285"/>
</dbReference>
<organism evidence="1 2">
    <name type="scientific">Panagrolaimus sp. JU765</name>
    <dbReference type="NCBI Taxonomy" id="591449"/>
    <lineage>
        <taxon>Eukaryota</taxon>
        <taxon>Metazoa</taxon>
        <taxon>Ecdysozoa</taxon>
        <taxon>Nematoda</taxon>
        <taxon>Chromadorea</taxon>
        <taxon>Rhabditida</taxon>
        <taxon>Tylenchina</taxon>
        <taxon>Panagrolaimomorpha</taxon>
        <taxon>Panagrolaimoidea</taxon>
        <taxon>Panagrolaimidae</taxon>
        <taxon>Panagrolaimus</taxon>
    </lineage>
</organism>
<protein>
    <submittedName>
        <fullName evidence="2">Protein kinase domain-containing protein</fullName>
    </submittedName>
</protein>
<dbReference type="Proteomes" id="UP000887576">
    <property type="component" value="Unplaced"/>
</dbReference>
<proteinExistence type="predicted"/>
<evidence type="ECO:0000313" key="2">
    <source>
        <dbReference type="WBParaSite" id="JU765_v2.g11285.t1"/>
    </source>
</evidence>
<name>A0AC34PZ03_9BILA</name>